<keyword evidence="14" id="KW-1185">Reference proteome</keyword>
<comment type="similarity">
    <text evidence="2 10">Belongs to the peptidase M14 family.</text>
</comment>
<keyword evidence="11" id="KW-0472">Membrane</keyword>
<keyword evidence="11" id="KW-0812">Transmembrane</keyword>
<evidence type="ECO:0000256" key="4">
    <source>
        <dbReference type="ARBA" id="ARBA00022670"/>
    </source>
</evidence>
<evidence type="ECO:0000256" key="10">
    <source>
        <dbReference type="PROSITE-ProRule" id="PRU01379"/>
    </source>
</evidence>
<keyword evidence="5" id="KW-0479">Metal-binding</keyword>
<protein>
    <recommendedName>
        <fullName evidence="12">Peptidase M14 domain-containing protein</fullName>
    </recommendedName>
</protein>
<evidence type="ECO:0000256" key="5">
    <source>
        <dbReference type="ARBA" id="ARBA00022723"/>
    </source>
</evidence>
<dbReference type="FunFam" id="3.40.630.10:FF:000084">
    <property type="entry name" value="Carboxypeptidase B2"/>
    <property type="match status" value="1"/>
</dbReference>
<keyword evidence="11" id="KW-1133">Transmembrane helix</keyword>
<evidence type="ECO:0000256" key="6">
    <source>
        <dbReference type="ARBA" id="ARBA00022729"/>
    </source>
</evidence>
<proteinExistence type="inferred from homology"/>
<organism evidence="13 14">
    <name type="scientific">Drosophila ananassae</name>
    <name type="common">Fruit fly</name>
    <dbReference type="NCBI Taxonomy" id="7217"/>
    <lineage>
        <taxon>Eukaryota</taxon>
        <taxon>Metazoa</taxon>
        <taxon>Ecdysozoa</taxon>
        <taxon>Arthropoda</taxon>
        <taxon>Hexapoda</taxon>
        <taxon>Insecta</taxon>
        <taxon>Pterygota</taxon>
        <taxon>Neoptera</taxon>
        <taxon>Endopterygota</taxon>
        <taxon>Diptera</taxon>
        <taxon>Brachycera</taxon>
        <taxon>Muscomorpha</taxon>
        <taxon>Ephydroidea</taxon>
        <taxon>Drosophilidae</taxon>
        <taxon>Drosophila</taxon>
        <taxon>Sophophora</taxon>
    </lineage>
</organism>
<feature type="domain" description="Peptidase M14" evidence="12">
    <location>
        <begin position="51"/>
        <end position="350"/>
    </location>
</feature>
<keyword evidence="3 13" id="KW-0121">Carboxypeptidase</keyword>
<dbReference type="OrthoDB" id="3626597at2759"/>
<comment type="cofactor">
    <cofactor evidence="1">
        <name>Zn(2+)</name>
        <dbReference type="ChEBI" id="CHEBI:29105"/>
    </cofactor>
</comment>
<dbReference type="PhylomeDB" id="B3M5Z8"/>
<evidence type="ECO:0000256" key="3">
    <source>
        <dbReference type="ARBA" id="ARBA00022645"/>
    </source>
</evidence>
<dbReference type="HOGENOM" id="CLU_019326_4_1_1"/>
<dbReference type="PROSITE" id="PS52035">
    <property type="entry name" value="PEPTIDASE_M14"/>
    <property type="match status" value="1"/>
</dbReference>
<dbReference type="InterPro" id="IPR000834">
    <property type="entry name" value="Peptidase_M14"/>
</dbReference>
<dbReference type="InParanoid" id="B3M5Z8"/>
<dbReference type="GO" id="GO:0004181">
    <property type="term" value="F:metallocarboxypeptidase activity"/>
    <property type="evidence" value="ECO:0007669"/>
    <property type="project" value="InterPro"/>
</dbReference>
<dbReference type="AlphaFoldDB" id="B3M5Z8"/>
<evidence type="ECO:0000313" key="14">
    <source>
        <dbReference type="Proteomes" id="UP000007801"/>
    </source>
</evidence>
<dbReference type="PANTHER" id="PTHR11705">
    <property type="entry name" value="PROTEASE FAMILY M14 CARBOXYPEPTIDASE A,B"/>
    <property type="match status" value="1"/>
</dbReference>
<dbReference type="FunCoup" id="B3M5Z8">
    <property type="interactions" value="24"/>
</dbReference>
<keyword evidence="8" id="KW-0862">Zinc</keyword>
<evidence type="ECO:0000256" key="7">
    <source>
        <dbReference type="ARBA" id="ARBA00022801"/>
    </source>
</evidence>
<keyword evidence="4" id="KW-0645">Protease</keyword>
<keyword evidence="7 13" id="KW-0378">Hydrolase</keyword>
<dbReference type="PRINTS" id="PR00765">
    <property type="entry name" value="CRBOXYPTASEA"/>
</dbReference>
<dbReference type="MEROPS" id="M14.A17"/>
<dbReference type="PANTHER" id="PTHR11705:SF140">
    <property type="entry name" value="FI02848P-RELATED"/>
    <property type="match status" value="1"/>
</dbReference>
<dbReference type="EMBL" id="CH902618">
    <property type="protein sequence ID" value="EDV40714.1"/>
    <property type="molecule type" value="Genomic_DNA"/>
</dbReference>
<dbReference type="SUPFAM" id="SSF53187">
    <property type="entry name" value="Zn-dependent exopeptidases"/>
    <property type="match status" value="1"/>
</dbReference>
<evidence type="ECO:0000256" key="11">
    <source>
        <dbReference type="SAM" id="Phobius"/>
    </source>
</evidence>
<dbReference type="SMR" id="B3M5Z8"/>
<name>B3M5Z8_DROAN</name>
<dbReference type="Pfam" id="PF00246">
    <property type="entry name" value="Peptidase_M14"/>
    <property type="match status" value="1"/>
</dbReference>
<dbReference type="SMART" id="SM00631">
    <property type="entry name" value="Zn_pept"/>
    <property type="match status" value="1"/>
</dbReference>
<dbReference type="Proteomes" id="UP000007801">
    <property type="component" value="Unassembled WGS sequence"/>
</dbReference>
<evidence type="ECO:0000256" key="8">
    <source>
        <dbReference type="ARBA" id="ARBA00022833"/>
    </source>
</evidence>
<evidence type="ECO:0000256" key="1">
    <source>
        <dbReference type="ARBA" id="ARBA00001947"/>
    </source>
</evidence>
<accession>B3M5Z8</accession>
<dbReference type="Gene3D" id="3.40.630.10">
    <property type="entry name" value="Zn peptidases"/>
    <property type="match status" value="1"/>
</dbReference>
<evidence type="ECO:0000313" key="13">
    <source>
        <dbReference type="EMBL" id="EDV40714.1"/>
    </source>
</evidence>
<dbReference type="GeneID" id="6506423"/>
<keyword evidence="6" id="KW-0732">Signal</keyword>
<dbReference type="GO" id="GO:0006508">
    <property type="term" value="P:proteolysis"/>
    <property type="evidence" value="ECO:0007669"/>
    <property type="project" value="UniProtKB-KW"/>
</dbReference>
<dbReference type="OMA" id="REWMTPM"/>
<dbReference type="STRING" id="7217.B3M5Z8"/>
<gene>
    <name evidence="13" type="primary">Dana\GF23784</name>
    <name evidence="13" type="synonym">dana_GLEANR_8558</name>
    <name evidence="13" type="ORF">GF23784</name>
</gene>
<dbReference type="GO" id="GO:0005615">
    <property type="term" value="C:extracellular space"/>
    <property type="evidence" value="ECO:0007669"/>
    <property type="project" value="TreeGrafter"/>
</dbReference>
<evidence type="ECO:0000256" key="2">
    <source>
        <dbReference type="ARBA" id="ARBA00005988"/>
    </source>
</evidence>
<sequence>MLCQSQYAVITFGGIMWRALFAILVIYSCHVEGGSFRRSGGRQEPQLNLDEYPSYEDIMKYLKDLARLNRNRIHLRDGGRSYENRKLQMAVISNGDGRPNKRAIFIDAALHAREWLCPITALYVIQQLVVNYQENSYLLDDYDWVVLPLANPDGYEYSRNVDDYWRNTRSPNNEHCYGTDLNRNFNYSWIMESSDLKDPCSENFAGSGPFSEPETRTVRDIMLELVESNRGLMYLSLHSANRSIYYPWRDYGERTNNKAEHEEIAKHAADRIYWSTGTRMSTMPGYFYHGMVGGISLDYAFKVGFPVAFIFEMSGKDQNGVEHKFFPPSSAIRGLVQESWLGIRSLAEKAIEKYPPSRPLWPRAKPKSKFWNWNW</sequence>
<reference evidence="13 14" key="1">
    <citation type="journal article" date="2007" name="Nature">
        <title>Evolution of genes and genomes on the Drosophila phylogeny.</title>
        <authorList>
            <consortium name="Drosophila 12 Genomes Consortium"/>
            <person name="Clark A.G."/>
            <person name="Eisen M.B."/>
            <person name="Smith D.R."/>
            <person name="Bergman C.M."/>
            <person name="Oliver B."/>
            <person name="Markow T.A."/>
            <person name="Kaufman T.C."/>
            <person name="Kellis M."/>
            <person name="Gelbart W."/>
            <person name="Iyer V.N."/>
            <person name="Pollard D.A."/>
            <person name="Sackton T.B."/>
            <person name="Larracuente A.M."/>
            <person name="Singh N.D."/>
            <person name="Abad J.P."/>
            <person name="Abt D.N."/>
            <person name="Adryan B."/>
            <person name="Aguade M."/>
            <person name="Akashi H."/>
            <person name="Anderson W.W."/>
            <person name="Aquadro C.F."/>
            <person name="Ardell D.H."/>
            <person name="Arguello R."/>
            <person name="Artieri C.G."/>
            <person name="Barbash D.A."/>
            <person name="Barker D."/>
            <person name="Barsanti P."/>
            <person name="Batterham P."/>
            <person name="Batzoglou S."/>
            <person name="Begun D."/>
            <person name="Bhutkar A."/>
            <person name="Blanco E."/>
            <person name="Bosak S.A."/>
            <person name="Bradley R.K."/>
            <person name="Brand A.D."/>
            <person name="Brent M.R."/>
            <person name="Brooks A.N."/>
            <person name="Brown R.H."/>
            <person name="Butlin R.K."/>
            <person name="Caggese C."/>
            <person name="Calvi B.R."/>
            <person name="Bernardo de Carvalho A."/>
            <person name="Caspi A."/>
            <person name="Castrezana S."/>
            <person name="Celniker S.E."/>
            <person name="Chang J.L."/>
            <person name="Chapple C."/>
            <person name="Chatterji S."/>
            <person name="Chinwalla A."/>
            <person name="Civetta A."/>
            <person name="Clifton S.W."/>
            <person name="Comeron J.M."/>
            <person name="Costello J.C."/>
            <person name="Coyne J.A."/>
            <person name="Daub J."/>
            <person name="David R.G."/>
            <person name="Delcher A.L."/>
            <person name="Delehaunty K."/>
            <person name="Do C.B."/>
            <person name="Ebling H."/>
            <person name="Edwards K."/>
            <person name="Eickbush T."/>
            <person name="Evans J.D."/>
            <person name="Filipski A."/>
            <person name="Findeiss S."/>
            <person name="Freyhult E."/>
            <person name="Fulton L."/>
            <person name="Fulton R."/>
            <person name="Garcia A.C."/>
            <person name="Gardiner A."/>
            <person name="Garfield D.A."/>
            <person name="Garvin B.E."/>
            <person name="Gibson G."/>
            <person name="Gilbert D."/>
            <person name="Gnerre S."/>
            <person name="Godfrey J."/>
            <person name="Good R."/>
            <person name="Gotea V."/>
            <person name="Gravely B."/>
            <person name="Greenberg A.J."/>
            <person name="Griffiths-Jones S."/>
            <person name="Gross S."/>
            <person name="Guigo R."/>
            <person name="Gustafson E.A."/>
            <person name="Haerty W."/>
            <person name="Hahn M.W."/>
            <person name="Halligan D.L."/>
            <person name="Halpern A.L."/>
            <person name="Halter G.M."/>
            <person name="Han M.V."/>
            <person name="Heger A."/>
            <person name="Hillier L."/>
            <person name="Hinrichs A.S."/>
            <person name="Holmes I."/>
            <person name="Hoskins R.A."/>
            <person name="Hubisz M.J."/>
            <person name="Hultmark D."/>
            <person name="Huntley M.A."/>
            <person name="Jaffe D.B."/>
            <person name="Jagadeeshan S."/>
            <person name="Jeck W.R."/>
            <person name="Johnson J."/>
            <person name="Jones C.D."/>
            <person name="Jordan W.C."/>
            <person name="Karpen G.H."/>
            <person name="Kataoka E."/>
            <person name="Keightley P.D."/>
            <person name="Kheradpour P."/>
            <person name="Kirkness E.F."/>
            <person name="Koerich L.B."/>
            <person name="Kristiansen K."/>
            <person name="Kudrna D."/>
            <person name="Kulathinal R.J."/>
            <person name="Kumar S."/>
            <person name="Kwok R."/>
            <person name="Lander E."/>
            <person name="Langley C.H."/>
            <person name="Lapoint R."/>
            <person name="Lazzaro B.P."/>
            <person name="Lee S.J."/>
            <person name="Levesque L."/>
            <person name="Li R."/>
            <person name="Lin C.F."/>
            <person name="Lin M.F."/>
            <person name="Lindblad-Toh K."/>
            <person name="Llopart A."/>
            <person name="Long M."/>
            <person name="Low L."/>
            <person name="Lozovsky E."/>
            <person name="Lu J."/>
            <person name="Luo M."/>
            <person name="Machado C.A."/>
            <person name="Makalowski W."/>
            <person name="Marzo M."/>
            <person name="Matsuda M."/>
            <person name="Matzkin L."/>
            <person name="McAllister B."/>
            <person name="McBride C.S."/>
            <person name="McKernan B."/>
            <person name="McKernan K."/>
            <person name="Mendez-Lago M."/>
            <person name="Minx P."/>
            <person name="Mollenhauer M.U."/>
            <person name="Montooth K."/>
            <person name="Mount S.M."/>
            <person name="Mu X."/>
            <person name="Myers E."/>
            <person name="Negre B."/>
            <person name="Newfeld S."/>
            <person name="Nielsen R."/>
            <person name="Noor M.A."/>
            <person name="O'Grady P."/>
            <person name="Pachter L."/>
            <person name="Papaceit M."/>
            <person name="Parisi M.J."/>
            <person name="Parisi M."/>
            <person name="Parts L."/>
            <person name="Pedersen J.S."/>
            <person name="Pesole G."/>
            <person name="Phillippy A.M."/>
            <person name="Ponting C.P."/>
            <person name="Pop M."/>
            <person name="Porcelli D."/>
            <person name="Powell J.R."/>
            <person name="Prohaska S."/>
            <person name="Pruitt K."/>
            <person name="Puig M."/>
            <person name="Quesneville H."/>
            <person name="Ram K.R."/>
            <person name="Rand D."/>
            <person name="Rasmussen M.D."/>
            <person name="Reed L.K."/>
            <person name="Reenan R."/>
            <person name="Reily A."/>
            <person name="Remington K.A."/>
            <person name="Rieger T.T."/>
            <person name="Ritchie M.G."/>
            <person name="Robin C."/>
            <person name="Rogers Y.H."/>
            <person name="Rohde C."/>
            <person name="Rozas J."/>
            <person name="Rubenfield M.J."/>
            <person name="Ruiz A."/>
            <person name="Russo S."/>
            <person name="Salzberg S.L."/>
            <person name="Sanchez-Gracia A."/>
            <person name="Saranga D.J."/>
            <person name="Sato H."/>
            <person name="Schaeffer S.W."/>
            <person name="Schatz M.C."/>
            <person name="Schlenke T."/>
            <person name="Schwartz R."/>
            <person name="Segarra C."/>
            <person name="Singh R.S."/>
            <person name="Sirot L."/>
            <person name="Sirota M."/>
            <person name="Sisneros N.B."/>
            <person name="Smith C.D."/>
            <person name="Smith T.F."/>
            <person name="Spieth J."/>
            <person name="Stage D.E."/>
            <person name="Stark A."/>
            <person name="Stephan W."/>
            <person name="Strausberg R.L."/>
            <person name="Strempel S."/>
            <person name="Sturgill D."/>
            <person name="Sutton G."/>
            <person name="Sutton G.G."/>
            <person name="Tao W."/>
            <person name="Teichmann S."/>
            <person name="Tobari Y.N."/>
            <person name="Tomimura Y."/>
            <person name="Tsolas J.M."/>
            <person name="Valente V.L."/>
            <person name="Venter E."/>
            <person name="Venter J.C."/>
            <person name="Vicario S."/>
            <person name="Vieira F.G."/>
            <person name="Vilella A.J."/>
            <person name="Villasante A."/>
            <person name="Walenz B."/>
            <person name="Wang J."/>
            <person name="Wasserman M."/>
            <person name="Watts T."/>
            <person name="Wilson D."/>
            <person name="Wilson R.K."/>
            <person name="Wing R.A."/>
            <person name="Wolfner M.F."/>
            <person name="Wong A."/>
            <person name="Wong G.K."/>
            <person name="Wu C.I."/>
            <person name="Wu G."/>
            <person name="Yamamoto D."/>
            <person name="Yang H.P."/>
            <person name="Yang S.P."/>
            <person name="Yorke J.A."/>
            <person name="Yoshida K."/>
            <person name="Zdobnov E."/>
            <person name="Zhang P."/>
            <person name="Zhang Y."/>
            <person name="Zimin A.V."/>
            <person name="Baldwin J."/>
            <person name="Abdouelleil A."/>
            <person name="Abdulkadir J."/>
            <person name="Abebe A."/>
            <person name="Abera B."/>
            <person name="Abreu J."/>
            <person name="Acer S.C."/>
            <person name="Aftuck L."/>
            <person name="Alexander A."/>
            <person name="An P."/>
            <person name="Anderson E."/>
            <person name="Anderson S."/>
            <person name="Arachi H."/>
            <person name="Azer M."/>
            <person name="Bachantsang P."/>
            <person name="Barry A."/>
            <person name="Bayul T."/>
            <person name="Berlin A."/>
            <person name="Bessette D."/>
            <person name="Bloom T."/>
            <person name="Blye J."/>
            <person name="Boguslavskiy L."/>
            <person name="Bonnet C."/>
            <person name="Boukhgalter B."/>
            <person name="Bourzgui I."/>
            <person name="Brown A."/>
            <person name="Cahill P."/>
            <person name="Channer S."/>
            <person name="Cheshatsang Y."/>
            <person name="Chuda L."/>
            <person name="Citroen M."/>
            <person name="Collymore A."/>
            <person name="Cooke P."/>
            <person name="Costello M."/>
            <person name="D'Aco K."/>
            <person name="Daza R."/>
            <person name="De Haan G."/>
            <person name="DeGray S."/>
            <person name="DeMaso C."/>
            <person name="Dhargay N."/>
            <person name="Dooley K."/>
            <person name="Dooley E."/>
            <person name="Doricent M."/>
            <person name="Dorje P."/>
            <person name="Dorjee K."/>
            <person name="Dupes A."/>
            <person name="Elong R."/>
            <person name="Falk J."/>
            <person name="Farina A."/>
            <person name="Faro S."/>
            <person name="Ferguson D."/>
            <person name="Fisher S."/>
            <person name="Foley C.D."/>
            <person name="Franke A."/>
            <person name="Friedrich D."/>
            <person name="Gadbois L."/>
            <person name="Gearin G."/>
            <person name="Gearin C.R."/>
            <person name="Giannoukos G."/>
            <person name="Goode T."/>
            <person name="Graham J."/>
            <person name="Grandbois E."/>
            <person name="Grewal S."/>
            <person name="Gyaltsen K."/>
            <person name="Hafez N."/>
            <person name="Hagos B."/>
            <person name="Hall J."/>
            <person name="Henson C."/>
            <person name="Hollinger A."/>
            <person name="Honan T."/>
            <person name="Huard M.D."/>
            <person name="Hughes L."/>
            <person name="Hurhula B."/>
            <person name="Husby M.E."/>
            <person name="Kamat A."/>
            <person name="Kanga B."/>
            <person name="Kashin S."/>
            <person name="Khazanovich D."/>
            <person name="Kisner P."/>
            <person name="Lance K."/>
            <person name="Lara M."/>
            <person name="Lee W."/>
            <person name="Lennon N."/>
            <person name="Letendre F."/>
            <person name="LeVine R."/>
            <person name="Lipovsky A."/>
            <person name="Liu X."/>
            <person name="Liu J."/>
            <person name="Liu S."/>
            <person name="Lokyitsang T."/>
            <person name="Lokyitsang Y."/>
            <person name="Lubonja R."/>
            <person name="Lui A."/>
            <person name="MacDonald P."/>
            <person name="Magnisalis V."/>
            <person name="Maru K."/>
            <person name="Matthews C."/>
            <person name="McCusker W."/>
            <person name="McDonough S."/>
            <person name="Mehta T."/>
            <person name="Meldrim J."/>
            <person name="Meneus L."/>
            <person name="Mihai O."/>
            <person name="Mihalev A."/>
            <person name="Mihova T."/>
            <person name="Mittelman R."/>
            <person name="Mlenga V."/>
            <person name="Montmayeur A."/>
            <person name="Mulrain L."/>
            <person name="Navidi A."/>
            <person name="Naylor J."/>
            <person name="Negash T."/>
            <person name="Nguyen T."/>
            <person name="Nguyen N."/>
            <person name="Nicol R."/>
            <person name="Norbu C."/>
            <person name="Norbu N."/>
            <person name="Novod N."/>
            <person name="O'Neill B."/>
            <person name="Osman S."/>
            <person name="Markiewicz E."/>
            <person name="Oyono O.L."/>
            <person name="Patti C."/>
            <person name="Phunkhang P."/>
            <person name="Pierre F."/>
            <person name="Priest M."/>
            <person name="Raghuraman S."/>
            <person name="Rege F."/>
            <person name="Reyes R."/>
            <person name="Rise C."/>
            <person name="Rogov P."/>
            <person name="Ross K."/>
            <person name="Ryan E."/>
            <person name="Settipalli S."/>
            <person name="Shea T."/>
            <person name="Sherpa N."/>
            <person name="Shi L."/>
            <person name="Shih D."/>
            <person name="Sparrow T."/>
            <person name="Spaulding J."/>
            <person name="Stalker J."/>
            <person name="Stange-Thomann N."/>
            <person name="Stavropoulos S."/>
            <person name="Stone C."/>
            <person name="Strader C."/>
            <person name="Tesfaye S."/>
            <person name="Thomson T."/>
            <person name="Thoulutsang Y."/>
            <person name="Thoulutsang D."/>
            <person name="Topham K."/>
            <person name="Topping I."/>
            <person name="Tsamla T."/>
            <person name="Vassiliev H."/>
            <person name="Vo A."/>
            <person name="Wangchuk T."/>
            <person name="Wangdi T."/>
            <person name="Weiand M."/>
            <person name="Wilkinson J."/>
            <person name="Wilson A."/>
            <person name="Yadav S."/>
            <person name="Young G."/>
            <person name="Yu Q."/>
            <person name="Zembek L."/>
            <person name="Zhong D."/>
            <person name="Zimmer A."/>
            <person name="Zwirko Z."/>
            <person name="Jaffe D.B."/>
            <person name="Alvarez P."/>
            <person name="Brockman W."/>
            <person name="Butler J."/>
            <person name="Chin C."/>
            <person name="Gnerre S."/>
            <person name="Grabherr M."/>
            <person name="Kleber M."/>
            <person name="Mauceli E."/>
            <person name="MacCallum I."/>
        </authorList>
    </citation>
    <scope>NUCLEOTIDE SEQUENCE [LARGE SCALE GENOMIC DNA]</scope>
    <source>
        <strain evidence="14">Tucson 14024-0371.13</strain>
    </source>
</reference>
<feature type="transmembrane region" description="Helical" evidence="11">
    <location>
        <begin position="7"/>
        <end position="27"/>
    </location>
</feature>
<keyword evidence="9" id="KW-0482">Metalloprotease</keyword>
<feature type="active site" description="Proton donor/acceptor" evidence="10">
    <location>
        <position position="312"/>
    </location>
</feature>
<evidence type="ECO:0000256" key="9">
    <source>
        <dbReference type="ARBA" id="ARBA00023049"/>
    </source>
</evidence>
<dbReference type="KEGG" id="dan:6506423"/>
<evidence type="ECO:0000259" key="12">
    <source>
        <dbReference type="PROSITE" id="PS52035"/>
    </source>
</evidence>
<dbReference type="GO" id="GO:0008270">
    <property type="term" value="F:zinc ion binding"/>
    <property type="evidence" value="ECO:0007669"/>
    <property type="project" value="InterPro"/>
</dbReference>
<dbReference type="eggNOG" id="KOG2650">
    <property type="taxonomic scope" value="Eukaryota"/>
</dbReference>